<accession>A0A0N4XH98</accession>
<dbReference type="WBParaSite" id="NBR_0000190001-mRNA-1">
    <property type="protein sequence ID" value="NBR_0000190001-mRNA-1"/>
    <property type="gene ID" value="NBR_0000190001"/>
</dbReference>
<evidence type="ECO:0000313" key="1">
    <source>
        <dbReference type="EMBL" id="VDL65490.1"/>
    </source>
</evidence>
<reference evidence="3" key="1">
    <citation type="submission" date="2017-02" db="UniProtKB">
        <authorList>
            <consortium name="WormBaseParasite"/>
        </authorList>
    </citation>
    <scope>IDENTIFICATION</scope>
</reference>
<evidence type="ECO:0000313" key="3">
    <source>
        <dbReference type="WBParaSite" id="NBR_0000190001-mRNA-1"/>
    </source>
</evidence>
<name>A0A0N4XH98_NIPBR</name>
<sequence length="383" mass="43510">MSRLSVKRVKQEHFDFWTDEHRWDPLENNGKTYVPTQFLLRSVDTGRRMCNVGASTTSGISRSYRDVDLETNEARVVEFPPRKQSTRRQEDEHDGFGNFIACALRRMAHIDMRRARTLSVKLLAVVQEEESSVSRSVSRVGFRVSDVVFYSRFIAHGTSYAHLSGEFAVGRSTACPIAREVAHAIVDGWRNCYYFSTPLYYFYLSELHDLAFPIPTLSTWRNAEEQFCTQWDYPAAMGALDGKQIACVCPSRSGSSFFNYKGHYSIVLLALVHANYRCILYDLGLHIMFGRSSDAGEFMTSPMKTYIEEHDADFPSPVQLGHIGKAALNITPRGVKELLAESSTVSTQAFKYVAAVHTHMYSNIAYVRHPSVRQPRKIHCQST</sequence>
<dbReference type="AlphaFoldDB" id="A0A0N4XH98"/>
<keyword evidence="2" id="KW-1185">Reference proteome</keyword>
<dbReference type="STRING" id="27835.A0A0N4XH98"/>
<gene>
    <name evidence="1" type="ORF">NBR_LOCUS1901</name>
</gene>
<proteinExistence type="predicted"/>
<dbReference type="Proteomes" id="UP000271162">
    <property type="component" value="Unassembled WGS sequence"/>
</dbReference>
<dbReference type="EMBL" id="UYSL01001809">
    <property type="protein sequence ID" value="VDL65490.1"/>
    <property type="molecule type" value="Genomic_DNA"/>
</dbReference>
<evidence type="ECO:0000313" key="2">
    <source>
        <dbReference type="Proteomes" id="UP000271162"/>
    </source>
</evidence>
<reference evidence="1 2" key="2">
    <citation type="submission" date="2018-11" db="EMBL/GenBank/DDBJ databases">
        <authorList>
            <consortium name="Pathogen Informatics"/>
        </authorList>
    </citation>
    <scope>NUCLEOTIDE SEQUENCE [LARGE SCALE GENOMIC DNA]</scope>
</reference>
<organism evidence="3">
    <name type="scientific">Nippostrongylus brasiliensis</name>
    <name type="common">Rat hookworm</name>
    <dbReference type="NCBI Taxonomy" id="27835"/>
    <lineage>
        <taxon>Eukaryota</taxon>
        <taxon>Metazoa</taxon>
        <taxon>Ecdysozoa</taxon>
        <taxon>Nematoda</taxon>
        <taxon>Chromadorea</taxon>
        <taxon>Rhabditida</taxon>
        <taxon>Rhabditina</taxon>
        <taxon>Rhabditomorpha</taxon>
        <taxon>Strongyloidea</taxon>
        <taxon>Heligmosomidae</taxon>
        <taxon>Nippostrongylus</taxon>
    </lineage>
</organism>
<protein>
    <submittedName>
        <fullName evidence="3">DDE Tnp4 domain-containing protein</fullName>
    </submittedName>
</protein>